<dbReference type="GO" id="GO:0005737">
    <property type="term" value="C:cytoplasm"/>
    <property type="evidence" value="ECO:0007669"/>
    <property type="project" value="TreeGrafter"/>
</dbReference>
<reference evidence="3" key="1">
    <citation type="submission" date="2016-10" db="EMBL/GenBank/DDBJ databases">
        <authorList>
            <person name="Varghese N."/>
            <person name="Submissions S."/>
        </authorList>
    </citation>
    <scope>NUCLEOTIDE SEQUENCE [LARGE SCALE GENOMIC DNA]</scope>
    <source>
        <strain evidence="3">S9</strain>
    </source>
</reference>
<gene>
    <name evidence="2" type="ORF">SAMN05518684_102122</name>
</gene>
<dbReference type="AlphaFoldDB" id="A0A1H9QCQ9"/>
<evidence type="ECO:0000313" key="3">
    <source>
        <dbReference type="Proteomes" id="UP000198571"/>
    </source>
</evidence>
<dbReference type="PANTHER" id="PTHR43441:SF12">
    <property type="entry name" value="RIBOSOMAL N-ACETYLTRANSFERASE YDAF-RELATED"/>
    <property type="match status" value="1"/>
</dbReference>
<dbReference type="SUPFAM" id="SSF55729">
    <property type="entry name" value="Acyl-CoA N-acyltransferases (Nat)"/>
    <property type="match status" value="1"/>
</dbReference>
<dbReference type="STRING" id="1601833.SAMN05518684_102122"/>
<evidence type="ECO:0000313" key="2">
    <source>
        <dbReference type="EMBL" id="SER57603.1"/>
    </source>
</evidence>
<keyword evidence="3" id="KW-1185">Reference proteome</keyword>
<dbReference type="InterPro" id="IPR000182">
    <property type="entry name" value="GNAT_dom"/>
</dbReference>
<dbReference type="InterPro" id="IPR016181">
    <property type="entry name" value="Acyl_CoA_acyltransferase"/>
</dbReference>
<protein>
    <submittedName>
        <fullName evidence="2">Ribosomal-protein-serine acetyltransferase</fullName>
    </submittedName>
</protein>
<organism evidence="2 3">
    <name type="scientific">Salipaludibacillus aurantiacus</name>
    <dbReference type="NCBI Taxonomy" id="1601833"/>
    <lineage>
        <taxon>Bacteria</taxon>
        <taxon>Bacillati</taxon>
        <taxon>Bacillota</taxon>
        <taxon>Bacilli</taxon>
        <taxon>Bacillales</taxon>
        <taxon>Bacillaceae</taxon>
    </lineage>
</organism>
<sequence>MFKYELNNNTELRLLEPKHAEELYRLTDQSRHSLRQWLPWVDFIKTPDDSNEFIEASLKQFSQTNGFQAGIWYKGELAGVIGLHRIDWPNQSTSVGYWLGEKFEGKGLMTEACRAVVNYCFTDLHLKRIEIRTAVENHKSAAIPERIGFKKEGCLKSAEKLYDKHVDCYVFGLIREEYNLVI</sequence>
<evidence type="ECO:0000259" key="1">
    <source>
        <dbReference type="PROSITE" id="PS51186"/>
    </source>
</evidence>
<dbReference type="OrthoDB" id="9799321at2"/>
<dbReference type="InterPro" id="IPR051908">
    <property type="entry name" value="Ribosomal_N-acetyltransferase"/>
</dbReference>
<feature type="domain" description="N-acetyltransferase" evidence="1">
    <location>
        <begin position="10"/>
        <end position="167"/>
    </location>
</feature>
<dbReference type="PANTHER" id="PTHR43441">
    <property type="entry name" value="RIBOSOMAL-PROTEIN-SERINE ACETYLTRANSFERASE"/>
    <property type="match status" value="1"/>
</dbReference>
<dbReference type="EMBL" id="FOGT01000002">
    <property type="protein sequence ID" value="SER57603.1"/>
    <property type="molecule type" value="Genomic_DNA"/>
</dbReference>
<dbReference type="GO" id="GO:1990189">
    <property type="term" value="F:protein N-terminal-serine acetyltransferase activity"/>
    <property type="evidence" value="ECO:0007669"/>
    <property type="project" value="TreeGrafter"/>
</dbReference>
<name>A0A1H9QCQ9_9BACI</name>
<proteinExistence type="predicted"/>
<keyword evidence="2" id="KW-0808">Transferase</keyword>
<accession>A0A1H9QCQ9</accession>
<dbReference type="Pfam" id="PF13302">
    <property type="entry name" value="Acetyltransf_3"/>
    <property type="match status" value="1"/>
</dbReference>
<dbReference type="RefSeq" id="WP_093047459.1">
    <property type="nucleotide sequence ID" value="NZ_FOGT01000002.1"/>
</dbReference>
<dbReference type="Proteomes" id="UP000198571">
    <property type="component" value="Unassembled WGS sequence"/>
</dbReference>
<dbReference type="Gene3D" id="3.40.630.30">
    <property type="match status" value="1"/>
</dbReference>
<dbReference type="PROSITE" id="PS51186">
    <property type="entry name" value="GNAT"/>
    <property type="match status" value="1"/>
</dbReference>
<dbReference type="GO" id="GO:0008999">
    <property type="term" value="F:protein-N-terminal-alanine acetyltransferase activity"/>
    <property type="evidence" value="ECO:0007669"/>
    <property type="project" value="TreeGrafter"/>
</dbReference>